<dbReference type="AlphaFoldDB" id="A0A239J463"/>
<proteinExistence type="predicted"/>
<keyword evidence="2" id="KW-1185">Reference proteome</keyword>
<dbReference type="EMBL" id="FZOT01000011">
    <property type="protein sequence ID" value="SNT00816.1"/>
    <property type="molecule type" value="Genomic_DNA"/>
</dbReference>
<organism evidence="1 2">
    <name type="scientific">Noviherbaspirillum humi</name>
    <dbReference type="NCBI Taxonomy" id="1688639"/>
    <lineage>
        <taxon>Bacteria</taxon>
        <taxon>Pseudomonadati</taxon>
        <taxon>Pseudomonadota</taxon>
        <taxon>Betaproteobacteria</taxon>
        <taxon>Burkholderiales</taxon>
        <taxon>Oxalobacteraceae</taxon>
        <taxon>Noviherbaspirillum</taxon>
    </lineage>
</organism>
<dbReference type="SUPFAM" id="SSF53335">
    <property type="entry name" value="S-adenosyl-L-methionine-dependent methyltransferases"/>
    <property type="match status" value="1"/>
</dbReference>
<dbReference type="InterPro" id="IPR029063">
    <property type="entry name" value="SAM-dependent_MTases_sf"/>
</dbReference>
<name>A0A239J463_9BURK</name>
<dbReference type="Gene3D" id="3.40.50.150">
    <property type="entry name" value="Vaccinia Virus protein VP39"/>
    <property type="match status" value="1"/>
</dbReference>
<dbReference type="Pfam" id="PF06080">
    <property type="entry name" value="DUF938"/>
    <property type="match status" value="1"/>
</dbReference>
<evidence type="ECO:0000313" key="1">
    <source>
        <dbReference type="EMBL" id="SNT00816.1"/>
    </source>
</evidence>
<evidence type="ECO:0008006" key="3">
    <source>
        <dbReference type="Google" id="ProtNLM"/>
    </source>
</evidence>
<dbReference type="PANTHER" id="PTHR20974:SF0">
    <property type="entry name" value="UPF0585 PROTEIN CG18661"/>
    <property type="match status" value="1"/>
</dbReference>
<sequence>MIPGMEKPFYPATARNQQPILERLAPLLADCRRVLEIGSGSGQHAVYFGRHLPHLTWQTSDLPPQHDGIRAWLDEARLPNVLPPLALDAGQPGWDAGRFDAVFTANTCHIMAWEEVERMFDGIGRVLEPGGWLCIYGPFKYAGVFTTPSNAEFDASLRARAAHMGLRDMEAVDALARRQGLALHADYPMPANNQFLAWRRA</sequence>
<dbReference type="InterPro" id="IPR010342">
    <property type="entry name" value="DUF938"/>
</dbReference>
<accession>A0A239J463</accession>
<dbReference type="CDD" id="cd02440">
    <property type="entry name" value="AdoMet_MTases"/>
    <property type="match status" value="1"/>
</dbReference>
<dbReference type="Proteomes" id="UP000198284">
    <property type="component" value="Unassembled WGS sequence"/>
</dbReference>
<protein>
    <recommendedName>
        <fullName evidence="3">DUF938 domain-containing protein</fullName>
    </recommendedName>
</protein>
<evidence type="ECO:0000313" key="2">
    <source>
        <dbReference type="Proteomes" id="UP000198284"/>
    </source>
</evidence>
<dbReference type="PANTHER" id="PTHR20974">
    <property type="entry name" value="UPF0585 PROTEIN CG18661"/>
    <property type="match status" value="1"/>
</dbReference>
<reference evidence="1 2" key="1">
    <citation type="submission" date="2017-06" db="EMBL/GenBank/DDBJ databases">
        <authorList>
            <person name="Kim H.J."/>
            <person name="Triplett B.A."/>
        </authorList>
    </citation>
    <scope>NUCLEOTIDE SEQUENCE [LARGE SCALE GENOMIC DNA]</scope>
    <source>
        <strain evidence="1 2">U15</strain>
    </source>
</reference>
<gene>
    <name evidence="1" type="ORF">SAMN06265795_111119</name>
</gene>